<dbReference type="AlphaFoldDB" id="A0A152A657"/>
<dbReference type="GO" id="GO:0004553">
    <property type="term" value="F:hydrolase activity, hydrolyzing O-glycosyl compounds"/>
    <property type="evidence" value="ECO:0007669"/>
    <property type="project" value="InterPro"/>
</dbReference>
<evidence type="ECO:0000313" key="2">
    <source>
        <dbReference type="EMBL" id="KYR01595.1"/>
    </source>
</evidence>
<dbReference type="Gene3D" id="2.60.120.200">
    <property type="match status" value="1"/>
</dbReference>
<dbReference type="FunCoup" id="A0A152A657">
    <property type="interactions" value="738"/>
</dbReference>
<evidence type="ECO:0000259" key="1">
    <source>
        <dbReference type="PROSITE" id="PS51762"/>
    </source>
</evidence>
<dbReference type="Pfam" id="PF00722">
    <property type="entry name" value="Glyco_hydro_16"/>
    <property type="match status" value="1"/>
</dbReference>
<accession>A0A152A657</accession>
<evidence type="ECO:0000313" key="3">
    <source>
        <dbReference type="Proteomes" id="UP000076078"/>
    </source>
</evidence>
<comment type="caution">
    <text evidence="2">The sequence shown here is derived from an EMBL/GenBank/DDBJ whole genome shotgun (WGS) entry which is preliminary data.</text>
</comment>
<name>A0A152A657_TIELA</name>
<dbReference type="PROSITE" id="PS51762">
    <property type="entry name" value="GH16_2"/>
    <property type="match status" value="1"/>
</dbReference>
<dbReference type="EMBL" id="LODT01000006">
    <property type="protein sequence ID" value="KYR01595.1"/>
    <property type="molecule type" value="Genomic_DNA"/>
</dbReference>
<proteinExistence type="predicted"/>
<dbReference type="Proteomes" id="UP000076078">
    <property type="component" value="Unassembled WGS sequence"/>
</dbReference>
<gene>
    <name evidence="2" type="ORF">DLAC_11483</name>
</gene>
<dbReference type="OMA" id="SCAEVEH"/>
<dbReference type="STRING" id="361077.A0A152A657"/>
<dbReference type="InterPro" id="IPR013320">
    <property type="entry name" value="ConA-like_dom_sf"/>
</dbReference>
<sequence length="606" mass="68308">MDGTSNQFSPAESTTLYSPYQCGLTDKAVNYTAEDEKSAMRLTLDIDGCPQDCNQYDYSCAEVASLEQLSYGSYSCVMKTSSIPGVISSCYASNNGKGEAYADIYFKVPGNASKIIIGCNSAGIKFEKTITNAFFSQTDFNTFTFNFTNKRITWNVGGNLLAEKTSDWSGDKSIPKPPLKLFAAIYNDVNKSIKNSSLPTSLFIDSMSYDPVPCTNDTSSEDSTDEWHWEAGSPLWYFTSNCTLWRPEWVYNESFVEPWEDSSYSFRKIEDYTLPKRGQVSISFDLKENTGIFFQSTEPFPVHRHKYLTFWINGGVLGNQQMIIYFIGLNRTKVASLNLGDYVRGGLKPYRWYKVILPLKGLQINPPETKYLTGFLFSEAYKQYMGQMFVDDIFFSNGSICLNREKSIAYFKDGQLVGGGAGNYSTGSVDFKSRGQLYRKNPTIEWRVMSSNKMVMSFENGTISTTDYDAFLISLYYIPDNQFQWNGEASDEPHTSPPREINAKVQVQVNMNYYQGVGLSEYVGGEFPTKRWVDLTIPFYDLSCGDAEEIQAIQIISEEGQYQGVVYIGRIEAVKFADPPKEAESFASKTQISSIFIILSLLLLLL</sequence>
<keyword evidence="3" id="KW-1185">Reference proteome</keyword>
<dbReference type="SUPFAM" id="SSF49899">
    <property type="entry name" value="Concanavalin A-like lectins/glucanases"/>
    <property type="match status" value="1"/>
</dbReference>
<dbReference type="InParanoid" id="A0A152A657"/>
<reference evidence="2 3" key="1">
    <citation type="submission" date="2015-12" db="EMBL/GenBank/DDBJ databases">
        <title>Dictyostelia acquired genes for synthesis and detection of signals that induce cell-type specialization by lateral gene transfer from prokaryotes.</title>
        <authorList>
            <person name="Gloeckner G."/>
            <person name="Schaap P."/>
        </authorList>
    </citation>
    <scope>NUCLEOTIDE SEQUENCE [LARGE SCALE GENOMIC DNA]</scope>
    <source>
        <strain evidence="2 3">TK</strain>
    </source>
</reference>
<dbReference type="GO" id="GO:0005975">
    <property type="term" value="P:carbohydrate metabolic process"/>
    <property type="evidence" value="ECO:0007669"/>
    <property type="project" value="InterPro"/>
</dbReference>
<protein>
    <recommendedName>
        <fullName evidence="1">GH16 domain-containing protein</fullName>
    </recommendedName>
</protein>
<organism evidence="2 3">
    <name type="scientific">Tieghemostelium lacteum</name>
    <name type="common">Slime mold</name>
    <name type="synonym">Dictyostelium lacteum</name>
    <dbReference type="NCBI Taxonomy" id="361077"/>
    <lineage>
        <taxon>Eukaryota</taxon>
        <taxon>Amoebozoa</taxon>
        <taxon>Evosea</taxon>
        <taxon>Eumycetozoa</taxon>
        <taxon>Dictyostelia</taxon>
        <taxon>Dictyosteliales</taxon>
        <taxon>Raperosteliaceae</taxon>
        <taxon>Tieghemostelium</taxon>
    </lineage>
</organism>
<dbReference type="OrthoDB" id="20596at2759"/>
<dbReference type="InterPro" id="IPR000757">
    <property type="entry name" value="Beta-glucanase-like"/>
</dbReference>
<feature type="domain" description="GH16" evidence="1">
    <location>
        <begin position="1"/>
        <end position="220"/>
    </location>
</feature>